<name>A1VV64_POLNA</name>
<keyword evidence="1" id="KW-0614">Plasmid</keyword>
<protein>
    <submittedName>
        <fullName evidence="1">Uncharacterized protein</fullName>
    </submittedName>
</protein>
<gene>
    <name evidence="1" type="ordered locus">Pnap_4259</name>
</gene>
<dbReference type="HOGENOM" id="CLU_040297_0_0_4"/>
<proteinExistence type="predicted"/>
<dbReference type="Proteomes" id="UP000000644">
    <property type="component" value="Plasmid pPNAP01"/>
</dbReference>
<sequence length="479" mass="55317">MSAPERYLRWNGRSPRGKKLPLLWPVLVWTVLAPQASLRLNVFQEAILGLLHAGERDLNRLASLLELAPELVAYIIAKELQPMRFVDSRQHVTPEGVKLLKGETGREPRLTLQYAFQDAVFGQWLPRLSTNLPEVMPREGGRAERPEFMFNRDSGWVDRPFLLPRRDWAGPPEKKLVLQAWRQCQRAQAQSSQDDTGFVADFSSEDIDFVGDQPMQARVWCDLYINPDDPQPWLVSDPWHLTGAAKWLREPLQKELPRFAQLAERIGKLLPEVGASDKETELQVELKLAAMPHLTKPEHALLREHLGRVMRQRGRLEQQERTHQEELNSLAQECASLLEAIVKWLLERWPVDASDWPRTHWSRQHGSELLSQLPLRADLSRQVIAILCGQEAKVVRLAVMLKDRPFKALLFGALLCTHEHADHPLRHLPANSLQWDRVLELVDKRNKGSHASGQSMERHEMLEWADFTLAWHEQFKPYF</sequence>
<accession>A1VV64</accession>
<keyword evidence="2" id="KW-1185">Reference proteome</keyword>
<dbReference type="OrthoDB" id="3312272at2"/>
<dbReference type="EMBL" id="CP000530">
    <property type="protein sequence ID" value="ABM39542.1"/>
    <property type="molecule type" value="Genomic_DNA"/>
</dbReference>
<dbReference type="RefSeq" id="WP_011797915.1">
    <property type="nucleotide sequence ID" value="NC_008757.1"/>
</dbReference>
<organism evidence="1 2">
    <name type="scientific">Polaromonas naphthalenivorans (strain CJ2)</name>
    <dbReference type="NCBI Taxonomy" id="365044"/>
    <lineage>
        <taxon>Bacteria</taxon>
        <taxon>Pseudomonadati</taxon>
        <taxon>Pseudomonadota</taxon>
        <taxon>Betaproteobacteria</taxon>
        <taxon>Burkholderiales</taxon>
        <taxon>Comamonadaceae</taxon>
        <taxon>Polaromonas</taxon>
    </lineage>
</organism>
<geneLocation type="plasmid" evidence="1 2">
    <name>pPNAP01</name>
</geneLocation>
<reference evidence="2" key="1">
    <citation type="journal article" date="2009" name="Environ. Microbiol.">
        <title>The genome of Polaromonas naphthalenivorans strain CJ2, isolated from coal tar-contaminated sediment, reveals physiological and metabolic versatility and evolution through extensive horizontal gene transfer.</title>
        <authorList>
            <person name="Yagi J.M."/>
            <person name="Sims D."/>
            <person name="Brettin T."/>
            <person name="Bruce D."/>
            <person name="Madsen E.L."/>
        </authorList>
    </citation>
    <scope>NUCLEOTIDE SEQUENCE [LARGE SCALE GENOMIC DNA]</scope>
    <source>
        <strain evidence="2">CJ2</strain>
        <plasmid evidence="2">Plasmid pPNAP01</plasmid>
    </source>
</reference>
<evidence type="ECO:0000313" key="1">
    <source>
        <dbReference type="EMBL" id="ABM39542.1"/>
    </source>
</evidence>
<dbReference type="KEGG" id="pna:Pnap_4259"/>
<dbReference type="AlphaFoldDB" id="A1VV64"/>
<evidence type="ECO:0000313" key="2">
    <source>
        <dbReference type="Proteomes" id="UP000000644"/>
    </source>
</evidence>